<comment type="caution">
    <text evidence="1">The sequence shown here is derived from an EMBL/GenBank/DDBJ whole genome shotgun (WGS) entry which is preliminary data.</text>
</comment>
<evidence type="ECO:0000313" key="2">
    <source>
        <dbReference type="Proteomes" id="UP000499080"/>
    </source>
</evidence>
<dbReference type="AlphaFoldDB" id="A0A4Y2M6X7"/>
<dbReference type="Proteomes" id="UP000499080">
    <property type="component" value="Unassembled WGS sequence"/>
</dbReference>
<name>A0A4Y2M6X7_ARAVE</name>
<dbReference type="EMBL" id="BGPR01006864">
    <property type="protein sequence ID" value="GBN22419.1"/>
    <property type="molecule type" value="Genomic_DNA"/>
</dbReference>
<accession>A0A4Y2M6X7</accession>
<dbReference type="OrthoDB" id="10042427at2759"/>
<sequence length="92" mass="10474">MQNLGCLGEAPDSPLQLSQQSLSFARSLGIVMLRMTPSLNMPGHLCWMASRWPGDYFFLPKLEEHLYGTRFSSNSDAKTGDENWLNEQGRYF</sequence>
<organism evidence="1 2">
    <name type="scientific">Araneus ventricosus</name>
    <name type="common">Orbweaver spider</name>
    <name type="synonym">Epeira ventricosa</name>
    <dbReference type="NCBI Taxonomy" id="182803"/>
    <lineage>
        <taxon>Eukaryota</taxon>
        <taxon>Metazoa</taxon>
        <taxon>Ecdysozoa</taxon>
        <taxon>Arthropoda</taxon>
        <taxon>Chelicerata</taxon>
        <taxon>Arachnida</taxon>
        <taxon>Araneae</taxon>
        <taxon>Araneomorphae</taxon>
        <taxon>Entelegynae</taxon>
        <taxon>Araneoidea</taxon>
        <taxon>Araneidae</taxon>
        <taxon>Araneus</taxon>
    </lineage>
</organism>
<evidence type="ECO:0000313" key="1">
    <source>
        <dbReference type="EMBL" id="GBN22419.1"/>
    </source>
</evidence>
<protein>
    <submittedName>
        <fullName evidence="1">Uncharacterized protein</fullName>
    </submittedName>
</protein>
<keyword evidence="2" id="KW-1185">Reference proteome</keyword>
<reference evidence="1 2" key="1">
    <citation type="journal article" date="2019" name="Sci. Rep.">
        <title>Orb-weaving spider Araneus ventricosus genome elucidates the spidroin gene catalogue.</title>
        <authorList>
            <person name="Kono N."/>
            <person name="Nakamura H."/>
            <person name="Ohtoshi R."/>
            <person name="Moran D.A.P."/>
            <person name="Shinohara A."/>
            <person name="Yoshida Y."/>
            <person name="Fujiwara M."/>
            <person name="Mori M."/>
            <person name="Tomita M."/>
            <person name="Arakawa K."/>
        </authorList>
    </citation>
    <scope>NUCLEOTIDE SEQUENCE [LARGE SCALE GENOMIC DNA]</scope>
</reference>
<gene>
    <name evidence="1" type="ORF">AVEN_38377_1</name>
</gene>
<proteinExistence type="predicted"/>